<accession>A0ACB5TND6</accession>
<gene>
    <name evidence="1" type="ORF">Amon02_000896900</name>
</gene>
<protein>
    <submittedName>
        <fullName evidence="1">Unnamed protein product</fullName>
    </submittedName>
</protein>
<sequence length="96" mass="10642">MIVINDPSEPTRRKSNSDSSDFITCSSTINFLESEEADTSFGKLSETLTSNNDKSNILALPPPFTDDDELSCFNQLQHSTFLSILEFMMGSPLLES</sequence>
<evidence type="ECO:0000313" key="2">
    <source>
        <dbReference type="Proteomes" id="UP001165064"/>
    </source>
</evidence>
<reference evidence="1" key="1">
    <citation type="submission" date="2023-04" db="EMBL/GenBank/DDBJ databases">
        <title>Ambrosiozyma monospora NBRC 10751.</title>
        <authorList>
            <person name="Ichikawa N."/>
            <person name="Sato H."/>
            <person name="Tonouchi N."/>
        </authorList>
    </citation>
    <scope>NUCLEOTIDE SEQUENCE</scope>
    <source>
        <strain evidence="1">NBRC 10751</strain>
    </source>
</reference>
<evidence type="ECO:0000313" key="1">
    <source>
        <dbReference type="EMBL" id="GME91742.1"/>
    </source>
</evidence>
<comment type="caution">
    <text evidence="1">The sequence shown here is derived from an EMBL/GenBank/DDBJ whole genome shotgun (WGS) entry which is preliminary data.</text>
</comment>
<dbReference type="Proteomes" id="UP001165064">
    <property type="component" value="Unassembled WGS sequence"/>
</dbReference>
<keyword evidence="2" id="KW-1185">Reference proteome</keyword>
<dbReference type="EMBL" id="BSXS01008188">
    <property type="protein sequence ID" value="GME91742.1"/>
    <property type="molecule type" value="Genomic_DNA"/>
</dbReference>
<proteinExistence type="predicted"/>
<name>A0ACB5TND6_AMBMO</name>
<organism evidence="1 2">
    <name type="scientific">Ambrosiozyma monospora</name>
    <name type="common">Yeast</name>
    <name type="synonym">Endomycopsis monosporus</name>
    <dbReference type="NCBI Taxonomy" id="43982"/>
    <lineage>
        <taxon>Eukaryota</taxon>
        <taxon>Fungi</taxon>
        <taxon>Dikarya</taxon>
        <taxon>Ascomycota</taxon>
        <taxon>Saccharomycotina</taxon>
        <taxon>Pichiomycetes</taxon>
        <taxon>Pichiales</taxon>
        <taxon>Pichiaceae</taxon>
        <taxon>Ambrosiozyma</taxon>
    </lineage>
</organism>